<dbReference type="InterPro" id="IPR036598">
    <property type="entry name" value="GOLD_dom_sf"/>
</dbReference>
<dbReference type="Pfam" id="PF01105">
    <property type="entry name" value="EMP24_GP25L"/>
    <property type="match status" value="1"/>
</dbReference>
<evidence type="ECO:0000256" key="5">
    <source>
        <dbReference type="ARBA" id="ARBA00022989"/>
    </source>
</evidence>
<evidence type="ECO:0000256" key="1">
    <source>
        <dbReference type="ARBA" id="ARBA00004479"/>
    </source>
</evidence>
<dbReference type="AlphaFoldDB" id="A0A1X0R9U2"/>
<evidence type="ECO:0000256" key="7">
    <source>
        <dbReference type="ARBA" id="ARBA00037847"/>
    </source>
</evidence>
<gene>
    <name evidence="11" type="ORF">BCV72DRAFT_80857</name>
</gene>
<dbReference type="SMART" id="SM01190">
    <property type="entry name" value="EMP24_GP25L"/>
    <property type="match status" value="1"/>
</dbReference>
<dbReference type="InterPro" id="IPR009038">
    <property type="entry name" value="GOLD_dom"/>
</dbReference>
<dbReference type="GO" id="GO:0012505">
    <property type="term" value="C:endomembrane system"/>
    <property type="evidence" value="ECO:0007669"/>
    <property type="project" value="UniProtKB-SubCell"/>
</dbReference>
<evidence type="ECO:0000313" key="11">
    <source>
        <dbReference type="EMBL" id="ORE08809.1"/>
    </source>
</evidence>
<feature type="chain" id="PRO_5012687696" evidence="9">
    <location>
        <begin position="25"/>
        <end position="199"/>
    </location>
</feature>
<dbReference type="GO" id="GO:0016020">
    <property type="term" value="C:membrane"/>
    <property type="evidence" value="ECO:0007669"/>
    <property type="project" value="UniProtKB-SubCell"/>
</dbReference>
<reference evidence="11" key="1">
    <citation type="journal article" date="2016" name="Proc. Natl. Acad. Sci. U.S.A.">
        <title>Lipid metabolic changes in an early divergent fungus govern the establishment of a mutualistic symbiosis with endobacteria.</title>
        <authorList>
            <person name="Lastovetsky O.A."/>
            <person name="Gaspar M.L."/>
            <person name="Mondo S.J."/>
            <person name="LaButti K.M."/>
            <person name="Sandor L."/>
            <person name="Grigoriev I.V."/>
            <person name="Henry S.A."/>
            <person name="Pawlowska T.E."/>
        </authorList>
    </citation>
    <scope>NUCLEOTIDE SEQUENCE [LARGE SCALE GENOMIC DNA]</scope>
    <source>
        <strain evidence="11">ATCC 52814</strain>
    </source>
</reference>
<keyword evidence="4 9" id="KW-0732">Signal</keyword>
<feature type="signal peptide" evidence="9">
    <location>
        <begin position="1"/>
        <end position="24"/>
    </location>
</feature>
<dbReference type="SUPFAM" id="SSF101576">
    <property type="entry name" value="Supernatant protein factor (SPF), C-terminal domain"/>
    <property type="match status" value="1"/>
</dbReference>
<dbReference type="OrthoDB" id="62956at2759"/>
<evidence type="ECO:0000256" key="4">
    <source>
        <dbReference type="ARBA" id="ARBA00022729"/>
    </source>
</evidence>
<protein>
    <submittedName>
        <fullName evidence="11">Putative COPII-coated vesicle protein</fullName>
    </submittedName>
</protein>
<name>A0A1X0R9U2_RHIZD</name>
<evidence type="ECO:0000256" key="2">
    <source>
        <dbReference type="ARBA" id="ARBA00007104"/>
    </source>
</evidence>
<keyword evidence="6" id="KW-0472">Membrane</keyword>
<organism evidence="11">
    <name type="scientific">Rhizopus microsporus var. microsporus</name>
    <dbReference type="NCBI Taxonomy" id="86635"/>
    <lineage>
        <taxon>Eukaryota</taxon>
        <taxon>Fungi</taxon>
        <taxon>Fungi incertae sedis</taxon>
        <taxon>Mucoromycota</taxon>
        <taxon>Mucoromycotina</taxon>
        <taxon>Mucoromycetes</taxon>
        <taxon>Mucorales</taxon>
        <taxon>Mucorineae</taxon>
        <taxon>Rhizopodaceae</taxon>
        <taxon>Rhizopus</taxon>
    </lineage>
</organism>
<dbReference type="Proteomes" id="UP000242414">
    <property type="component" value="Unassembled WGS sequence"/>
</dbReference>
<proteinExistence type="inferred from homology"/>
<keyword evidence="3 8" id="KW-0812">Transmembrane</keyword>
<accession>A0A1X0R9U2</accession>
<dbReference type="VEuPathDB" id="FungiDB:BCV72DRAFT_80857"/>
<evidence type="ECO:0000256" key="6">
    <source>
        <dbReference type="ARBA" id="ARBA00023136"/>
    </source>
</evidence>
<comment type="subcellular location">
    <subcellularLocation>
        <location evidence="7">Endomembrane system</location>
        <topology evidence="7">Single-pass membrane protein</topology>
    </subcellularLocation>
    <subcellularLocation>
        <location evidence="1 8">Membrane</location>
        <topology evidence="1 8">Single-pass type I membrane protein</topology>
    </subcellularLocation>
</comment>
<evidence type="ECO:0000256" key="8">
    <source>
        <dbReference type="RuleBase" id="RU003827"/>
    </source>
</evidence>
<dbReference type="PANTHER" id="PTHR22811">
    <property type="entry name" value="TRANSMEMBRANE EMP24 DOMAIN-CONTAINING PROTEIN"/>
    <property type="match status" value="1"/>
</dbReference>
<dbReference type="EMBL" id="KV921883">
    <property type="protein sequence ID" value="ORE08809.1"/>
    <property type="molecule type" value="Genomic_DNA"/>
</dbReference>
<evidence type="ECO:0000256" key="3">
    <source>
        <dbReference type="ARBA" id="ARBA00022692"/>
    </source>
</evidence>
<evidence type="ECO:0000256" key="9">
    <source>
        <dbReference type="SAM" id="SignalP"/>
    </source>
</evidence>
<comment type="similarity">
    <text evidence="2 8">Belongs to the EMP24/GP25L family.</text>
</comment>
<dbReference type="InterPro" id="IPR015720">
    <property type="entry name" value="Emp24-like"/>
</dbReference>
<evidence type="ECO:0000259" key="10">
    <source>
        <dbReference type="PROSITE" id="PS50866"/>
    </source>
</evidence>
<feature type="domain" description="GOLD" evidence="10">
    <location>
        <begin position="34"/>
        <end position="116"/>
    </location>
</feature>
<keyword evidence="5" id="KW-1133">Transmembrane helix</keyword>
<sequence length="199" mass="22863">MKFSKQAVAPFFFTILLCLGSVSALTLAIEPHKKECFFEYMNLDDSMSITYQVAHGGDYDIDFWLTSPQDTIMATDSHHDQGAYTITAKETGKYTFCFSNEKTSQSTKVISFNTRVHEKGTAVQTDPLKHEIEELADSIFAIKSAQEYIVARERRHRDTVESTNARVKWWSITQLGLLITVCFLQIHYLKHFFQTKRTV</sequence>
<dbReference type="PROSITE" id="PS50866">
    <property type="entry name" value="GOLD"/>
    <property type="match status" value="1"/>
</dbReference>